<name>U1LMT6_SEGRC</name>
<keyword evidence="3" id="KW-1185">Reference proteome</keyword>
<comment type="caution">
    <text evidence="2">The sequence shown here is derived from an EMBL/GenBank/DDBJ whole genome shotgun (WGS) entry which is preliminary data.</text>
</comment>
<evidence type="ECO:0000313" key="2">
    <source>
        <dbReference type="EMBL" id="ERG69261.1"/>
    </source>
</evidence>
<reference evidence="2 3" key="1">
    <citation type="journal article" date="2011" name="Stand. Genomic Sci.">
        <title>High quality draft genome sequence of Segniliparus rugosus CDC 945(T)= (ATCC BAA-974(T)).</title>
        <authorList>
            <person name="Earl A.M."/>
            <person name="Desjardins C.A."/>
            <person name="Fitzgerald M.G."/>
            <person name="Arachchi H.M."/>
            <person name="Zeng Q."/>
            <person name="Mehta T."/>
            <person name="Griggs A."/>
            <person name="Birren B.W."/>
            <person name="Toney N.C."/>
            <person name="Carr J."/>
            <person name="Posey J."/>
            <person name="Butler W.R."/>
        </authorList>
    </citation>
    <scope>NUCLEOTIDE SEQUENCE [LARGE SCALE GENOMIC DNA]</scope>
    <source>
        <strain evidence="3">ATCC BAA-974 / DSM 45345 / CCUG 50838 / CIP 108380 / JCM 13579 / CDC 945</strain>
    </source>
</reference>
<keyword evidence="1" id="KW-1133">Transmembrane helix</keyword>
<keyword evidence="1" id="KW-0472">Membrane</keyword>
<feature type="transmembrane region" description="Helical" evidence="1">
    <location>
        <begin position="6"/>
        <end position="28"/>
    </location>
</feature>
<dbReference type="EMBL" id="ACZI02000002">
    <property type="protein sequence ID" value="ERG69261.1"/>
    <property type="molecule type" value="Genomic_DNA"/>
</dbReference>
<dbReference type="AlphaFoldDB" id="U1LMT6"/>
<keyword evidence="1" id="KW-0812">Transmembrane</keyword>
<organism evidence="2 3">
    <name type="scientific">Segniliparus rugosus (strain ATCC BAA-974 / DSM 45345 / CCUG 50838 / CIP 108380 / JCM 13579 / CDC 945)</name>
    <dbReference type="NCBI Taxonomy" id="679197"/>
    <lineage>
        <taxon>Bacteria</taxon>
        <taxon>Bacillati</taxon>
        <taxon>Actinomycetota</taxon>
        <taxon>Actinomycetes</taxon>
        <taxon>Mycobacteriales</taxon>
        <taxon>Segniliparaceae</taxon>
        <taxon>Segniliparus</taxon>
    </lineage>
</organism>
<accession>U1LMT6</accession>
<evidence type="ECO:0000256" key="1">
    <source>
        <dbReference type="SAM" id="Phobius"/>
    </source>
</evidence>
<dbReference type="HOGENOM" id="CLU_3383712_0_0_11"/>
<sequence length="33" mass="3859">MNTLNTTLTLLAVILLLLRDLVILRVIIRQRKQ</sequence>
<gene>
    <name evidence="2" type="ORF">HMPREF9336_04152</name>
</gene>
<evidence type="ECO:0000313" key="3">
    <source>
        <dbReference type="Proteomes" id="UP000004816"/>
    </source>
</evidence>
<dbReference type="Proteomes" id="UP000004816">
    <property type="component" value="Unassembled WGS sequence"/>
</dbReference>
<proteinExistence type="predicted"/>
<dbReference type="STRING" id="679197.HMPREF9336_04152"/>
<protein>
    <submittedName>
        <fullName evidence="2">Uncharacterized protein</fullName>
    </submittedName>
</protein>